<dbReference type="PROSITE" id="PS50102">
    <property type="entry name" value="RRM"/>
    <property type="match status" value="1"/>
</dbReference>
<dbReference type="OrthoDB" id="9798855at2"/>
<dbReference type="Pfam" id="PF00076">
    <property type="entry name" value="RRM_1"/>
    <property type="match status" value="1"/>
</dbReference>
<dbReference type="EMBL" id="CP017305">
    <property type="protein sequence ID" value="AOS82722.1"/>
    <property type="molecule type" value="Genomic_DNA"/>
</dbReference>
<gene>
    <name evidence="3" type="ORF">BIU88_00235</name>
</gene>
<evidence type="ECO:0000259" key="2">
    <source>
        <dbReference type="PROSITE" id="PS50102"/>
    </source>
</evidence>
<evidence type="ECO:0000313" key="3">
    <source>
        <dbReference type="EMBL" id="AOS82722.1"/>
    </source>
</evidence>
<evidence type="ECO:0000313" key="4">
    <source>
        <dbReference type="Proteomes" id="UP000095185"/>
    </source>
</evidence>
<dbReference type="SMART" id="SM00360">
    <property type="entry name" value="RRM"/>
    <property type="match status" value="1"/>
</dbReference>
<dbReference type="AlphaFoldDB" id="A0A1D8CV66"/>
<dbReference type="RefSeq" id="WP_069808454.1">
    <property type="nucleotide sequence ID" value="NZ_CP017305.1"/>
</dbReference>
<dbReference type="Proteomes" id="UP000095185">
    <property type="component" value="Chromosome"/>
</dbReference>
<proteinExistence type="predicted"/>
<protein>
    <submittedName>
        <fullName evidence="3">RNA-binding protein</fullName>
    </submittedName>
</protein>
<evidence type="ECO:0000256" key="1">
    <source>
        <dbReference type="ARBA" id="ARBA00022884"/>
    </source>
</evidence>
<dbReference type="InterPro" id="IPR012677">
    <property type="entry name" value="Nucleotide-bd_a/b_plait_sf"/>
</dbReference>
<sequence>MNIYIGNLPYSVTDGDLRDKFSEFGQVQSANIISDKFSGRSKGFGFVDMPNDAEAREAIEAMNDKDFKGRTIKVNEARPREQRPPRREHY</sequence>
<dbReference type="PANTHER" id="PTHR48027">
    <property type="entry name" value="HETEROGENEOUS NUCLEAR RIBONUCLEOPROTEIN 87F-RELATED"/>
    <property type="match status" value="1"/>
</dbReference>
<feature type="domain" description="RRM" evidence="2">
    <location>
        <begin position="1"/>
        <end position="79"/>
    </location>
</feature>
<keyword evidence="1" id="KW-0694">RNA-binding</keyword>
<dbReference type="KEGG" id="clz:BIU88_00235"/>
<dbReference type="SUPFAM" id="SSF54928">
    <property type="entry name" value="RNA-binding domain, RBD"/>
    <property type="match status" value="1"/>
</dbReference>
<name>A0A1D8CV66_CHLLM</name>
<dbReference type="STRING" id="274537.BIU88_00235"/>
<dbReference type="InterPro" id="IPR048289">
    <property type="entry name" value="RRM2_NsCP33-like"/>
</dbReference>
<dbReference type="InterPro" id="IPR052462">
    <property type="entry name" value="SLIRP/GR-RBP-like"/>
</dbReference>
<dbReference type="CDD" id="cd21608">
    <property type="entry name" value="RRM2_NsCP33_like"/>
    <property type="match status" value="1"/>
</dbReference>
<organism evidence="3 4">
    <name type="scientific">Chlorobaculum limnaeum</name>
    <dbReference type="NCBI Taxonomy" id="274537"/>
    <lineage>
        <taxon>Bacteria</taxon>
        <taxon>Pseudomonadati</taxon>
        <taxon>Chlorobiota</taxon>
        <taxon>Chlorobiia</taxon>
        <taxon>Chlorobiales</taxon>
        <taxon>Chlorobiaceae</taxon>
        <taxon>Chlorobaculum</taxon>
    </lineage>
</organism>
<keyword evidence="4" id="KW-1185">Reference proteome</keyword>
<accession>A0A1D8CV66</accession>
<dbReference type="Gene3D" id="3.30.70.330">
    <property type="match status" value="1"/>
</dbReference>
<dbReference type="GO" id="GO:0003723">
    <property type="term" value="F:RNA binding"/>
    <property type="evidence" value="ECO:0007669"/>
    <property type="project" value="UniProtKB-KW"/>
</dbReference>
<reference evidence="3" key="1">
    <citation type="submission" date="2016-09" db="EMBL/GenBank/DDBJ databases">
        <title>Genome sequence of Chlorobaculum limnaeum.</title>
        <authorList>
            <person name="Liu Z."/>
            <person name="Tank M."/>
            <person name="Bryant D.A."/>
        </authorList>
    </citation>
    <scope>NUCLEOTIDE SEQUENCE [LARGE SCALE GENOMIC DNA]</scope>
    <source>
        <strain evidence="3">DSM 1677</strain>
    </source>
</reference>
<dbReference type="InterPro" id="IPR035979">
    <property type="entry name" value="RBD_domain_sf"/>
</dbReference>
<dbReference type="InterPro" id="IPR000504">
    <property type="entry name" value="RRM_dom"/>
</dbReference>